<name>A0A6J5LH09_9CAUD</name>
<sequence length="331" mass="38599">MNHNTNLLIHLLPSSRYINVHVDIAKLIGVESAMLLADLIDQYRFLMEKGSLVEHPDHGSELMYYTDAQAWERCAIHERSFRSIIKKFIDLKFIEVCRFGLPSKNYYRLDLELITEYISNNLSRNAQERFLKRPRALLETPKSVANNNYITIPKTISKKGNDYSIPIEEIPKVLDELLPSIEEEKVLSKFPLKPHQQIYFDQMKELDLESDDHVLRILIRKADKQGKLHKLRDAISHIKAEIEKGTVFKKPKIAMFVAVLNDKISAINEDAKWNKRYALKAVEVKKWNWLRVKDKYVMCENTGKELPLNIPKEEFAQSLAQLYNTGKNYAE</sequence>
<evidence type="ECO:0000313" key="1">
    <source>
        <dbReference type="EMBL" id="CAB4121649.1"/>
    </source>
</evidence>
<gene>
    <name evidence="5" type="ORF">UFOVP1357_32</name>
    <name evidence="1" type="ORF">UFOVP18_40</name>
    <name evidence="3" type="ORF">UFOVP258_33</name>
    <name evidence="4" type="ORF">UFOVP502_25</name>
    <name evidence="2" type="ORF">UFOVP82_42</name>
</gene>
<dbReference type="EMBL" id="LR796468">
    <property type="protein sequence ID" value="CAB4146458.1"/>
    <property type="molecule type" value="Genomic_DNA"/>
</dbReference>
<accession>A0A6J5LH09</accession>
<dbReference type="EMBL" id="LR796149">
    <property type="protein sequence ID" value="CAB4121649.1"/>
    <property type="molecule type" value="Genomic_DNA"/>
</dbReference>
<evidence type="ECO:0008006" key="6">
    <source>
        <dbReference type="Google" id="ProtNLM"/>
    </source>
</evidence>
<evidence type="ECO:0000313" key="5">
    <source>
        <dbReference type="EMBL" id="CAB4200167.1"/>
    </source>
</evidence>
<proteinExistence type="predicted"/>
<evidence type="ECO:0000313" key="4">
    <source>
        <dbReference type="EMBL" id="CAB4146458.1"/>
    </source>
</evidence>
<evidence type="ECO:0000313" key="2">
    <source>
        <dbReference type="EMBL" id="CAB4126993.1"/>
    </source>
</evidence>
<organism evidence="3">
    <name type="scientific">uncultured Caudovirales phage</name>
    <dbReference type="NCBI Taxonomy" id="2100421"/>
    <lineage>
        <taxon>Viruses</taxon>
        <taxon>Duplodnaviria</taxon>
        <taxon>Heunggongvirae</taxon>
        <taxon>Uroviricota</taxon>
        <taxon>Caudoviricetes</taxon>
        <taxon>Peduoviridae</taxon>
        <taxon>Maltschvirus</taxon>
        <taxon>Maltschvirus maltsch</taxon>
    </lineage>
</organism>
<protein>
    <recommendedName>
        <fullName evidence="6">Replication protein</fullName>
    </recommendedName>
</protein>
<evidence type="ECO:0000313" key="3">
    <source>
        <dbReference type="EMBL" id="CAB4132553.1"/>
    </source>
</evidence>
<dbReference type="EMBL" id="LR797304">
    <property type="protein sequence ID" value="CAB4200167.1"/>
    <property type="molecule type" value="Genomic_DNA"/>
</dbReference>
<reference evidence="3" key="1">
    <citation type="submission" date="2020-04" db="EMBL/GenBank/DDBJ databases">
        <authorList>
            <person name="Chiriac C."/>
            <person name="Salcher M."/>
            <person name="Ghai R."/>
            <person name="Kavagutti S V."/>
        </authorList>
    </citation>
    <scope>NUCLEOTIDE SEQUENCE</scope>
</reference>
<dbReference type="EMBL" id="LR796201">
    <property type="protein sequence ID" value="CAB4126993.1"/>
    <property type="molecule type" value="Genomic_DNA"/>
</dbReference>
<dbReference type="EMBL" id="LR796264">
    <property type="protein sequence ID" value="CAB4132553.1"/>
    <property type="molecule type" value="Genomic_DNA"/>
</dbReference>